<feature type="compositionally biased region" description="Low complexity" evidence="1">
    <location>
        <begin position="676"/>
        <end position="688"/>
    </location>
</feature>
<evidence type="ECO:0000313" key="3">
    <source>
        <dbReference type="Proteomes" id="UP000723463"/>
    </source>
</evidence>
<evidence type="ECO:0000313" key="2">
    <source>
        <dbReference type="EMBL" id="KAF9544836.1"/>
    </source>
</evidence>
<keyword evidence="3" id="KW-1185">Reference proteome</keyword>
<feature type="region of interest" description="Disordered" evidence="1">
    <location>
        <begin position="176"/>
        <end position="208"/>
    </location>
</feature>
<feature type="compositionally biased region" description="Basic and acidic residues" evidence="1">
    <location>
        <begin position="600"/>
        <end position="612"/>
    </location>
</feature>
<feature type="region of interest" description="Disordered" evidence="1">
    <location>
        <begin position="586"/>
        <end position="612"/>
    </location>
</feature>
<dbReference type="InterPro" id="IPR032675">
    <property type="entry name" value="LRR_dom_sf"/>
</dbReference>
<feature type="region of interest" description="Disordered" evidence="1">
    <location>
        <begin position="340"/>
        <end position="364"/>
    </location>
</feature>
<reference evidence="2" key="1">
    <citation type="journal article" date="2020" name="Fungal Divers.">
        <title>Resolving the Mortierellaceae phylogeny through synthesis of multi-gene phylogenetics and phylogenomics.</title>
        <authorList>
            <person name="Vandepol N."/>
            <person name="Liber J."/>
            <person name="Desiro A."/>
            <person name="Na H."/>
            <person name="Kennedy M."/>
            <person name="Barry K."/>
            <person name="Grigoriev I.V."/>
            <person name="Miller A.N."/>
            <person name="O'Donnell K."/>
            <person name="Stajich J.E."/>
            <person name="Bonito G."/>
        </authorList>
    </citation>
    <scope>NUCLEOTIDE SEQUENCE</scope>
    <source>
        <strain evidence="2">NRRL 2591</strain>
    </source>
</reference>
<name>A0A9P6F977_9FUNG</name>
<dbReference type="SUPFAM" id="SSF52047">
    <property type="entry name" value="RNI-like"/>
    <property type="match status" value="1"/>
</dbReference>
<dbReference type="Proteomes" id="UP000723463">
    <property type="component" value="Unassembled WGS sequence"/>
</dbReference>
<comment type="caution">
    <text evidence="2">The sequence shown here is derived from an EMBL/GenBank/DDBJ whole genome shotgun (WGS) entry which is preliminary data.</text>
</comment>
<organism evidence="2 3">
    <name type="scientific">Mortierella hygrophila</name>
    <dbReference type="NCBI Taxonomy" id="979708"/>
    <lineage>
        <taxon>Eukaryota</taxon>
        <taxon>Fungi</taxon>
        <taxon>Fungi incertae sedis</taxon>
        <taxon>Mucoromycota</taxon>
        <taxon>Mortierellomycotina</taxon>
        <taxon>Mortierellomycetes</taxon>
        <taxon>Mortierellales</taxon>
        <taxon>Mortierellaceae</taxon>
        <taxon>Mortierella</taxon>
    </lineage>
</organism>
<feature type="region of interest" description="Disordered" evidence="1">
    <location>
        <begin position="628"/>
        <end position="758"/>
    </location>
</feature>
<feature type="compositionally biased region" description="Acidic residues" evidence="1">
    <location>
        <begin position="650"/>
        <end position="665"/>
    </location>
</feature>
<feature type="compositionally biased region" description="Low complexity" evidence="1">
    <location>
        <begin position="179"/>
        <end position="208"/>
    </location>
</feature>
<feature type="compositionally biased region" description="Gly residues" evidence="1">
    <location>
        <begin position="586"/>
        <end position="596"/>
    </location>
</feature>
<dbReference type="Gene3D" id="3.80.10.10">
    <property type="entry name" value="Ribonuclease Inhibitor"/>
    <property type="match status" value="1"/>
</dbReference>
<gene>
    <name evidence="2" type="ORF">EC957_011657</name>
</gene>
<feature type="compositionally biased region" description="Low complexity" evidence="1">
    <location>
        <begin position="740"/>
        <end position="758"/>
    </location>
</feature>
<accession>A0A9P6F977</accession>
<feature type="compositionally biased region" description="Low complexity" evidence="1">
    <location>
        <begin position="702"/>
        <end position="717"/>
    </location>
</feature>
<sequence>MNRTHPLEIPEILTRVGRHVPLWVHTKPISSTSPPIPEPHNQPINSITLPQPPMGPPYFDPQHLLSCIQVNRTWHDIFLPILCFSFDDTAVQTSPITTFFPSTTTTIGGEERTVVKFLNRNSSAVKFFLRNRLRFRLLVLTRPCAPILALPAAQLPIHLLHLELVGLDEDSPPFGLTHSAQSSLSSPPNSSTSSTFTPSATNTATTATTTTSCNEWSKALILQNTRLQSLRWQGGDFQRDNHGMLDSLALAAKLHRLQDLVLECWRLDQGFIELLRSNPGLRTLALDFVTGEALPPLTTAAAGWEEGEEGGGGGSSTATMGSSSSSYLLSLLTIPSSASSNGTYTQAKSPTTTNPTTGRYPPEWHDNDDYHHLYSTSPKRKNPNPYGFQLLHLTCLSVCKDVESGAFETLIRLCPNLEELSWMGPLDSDLEALTLNLAQCCPRVAVLTYSTVDVSEPEHRYAALVRSLPALVDLQIRIPTLEGGDFARALLSRHAATLEILDLRIVNRRTSSATNEQSQESLRKILMGCSELTALSIEGTERMSEYLFLFPWACSPRLNRLFLAASISGDSGPGGDVVVALQGLGQGQEQGQGQGQGQEQDVRGVQDEGRRSEEDGFVAEAALYGWSIVGSSGPPARRRRHPSDTNTNDFDAEEDEDEEDEEEGEVVVITGGNPTGSNSISGQGSSNIALPSEDNHSNQDFNTATTTTTTSTNTSNTQALPHTSASSIYGDEDTPMPVVLSTASSSSLSSSSSSAGSTSFVRDMMDRLEEMPRLQSFVLNGVEYTRMPSLMTTR</sequence>
<evidence type="ECO:0000256" key="1">
    <source>
        <dbReference type="SAM" id="MobiDB-lite"/>
    </source>
</evidence>
<feature type="compositionally biased region" description="Polar residues" evidence="1">
    <location>
        <begin position="718"/>
        <end position="727"/>
    </location>
</feature>
<feature type="compositionally biased region" description="Polar residues" evidence="1">
    <location>
        <begin position="340"/>
        <end position="357"/>
    </location>
</feature>
<dbReference type="AlphaFoldDB" id="A0A9P6F977"/>
<dbReference type="EMBL" id="JAAAXW010000083">
    <property type="protein sequence ID" value="KAF9544836.1"/>
    <property type="molecule type" value="Genomic_DNA"/>
</dbReference>
<proteinExistence type="predicted"/>
<protein>
    <submittedName>
        <fullName evidence="2">Uncharacterized protein</fullName>
    </submittedName>
</protein>